<evidence type="ECO:0000256" key="2">
    <source>
        <dbReference type="SAM" id="Phobius"/>
    </source>
</evidence>
<keyword evidence="2" id="KW-0812">Transmembrane</keyword>
<dbReference type="EMBL" id="CZAQ01000009">
    <property type="protein sequence ID" value="CUO99694.1"/>
    <property type="molecule type" value="Genomic_DNA"/>
</dbReference>
<feature type="compositionally biased region" description="Basic and acidic residues" evidence="1">
    <location>
        <begin position="92"/>
        <end position="106"/>
    </location>
</feature>
<dbReference type="Proteomes" id="UP000095454">
    <property type="component" value="Unassembled WGS sequence"/>
</dbReference>
<name>A0A174JIY1_9ACTN</name>
<proteinExistence type="predicted"/>
<reference evidence="3 4" key="1">
    <citation type="submission" date="2015-09" db="EMBL/GenBank/DDBJ databases">
        <authorList>
            <consortium name="Pathogen Informatics"/>
        </authorList>
    </citation>
    <scope>NUCLEOTIDE SEQUENCE [LARGE SCALE GENOMIC DNA]</scope>
    <source>
        <strain evidence="3 4">2789STDY5834902</strain>
    </source>
</reference>
<evidence type="ECO:0000313" key="4">
    <source>
        <dbReference type="Proteomes" id="UP000095454"/>
    </source>
</evidence>
<evidence type="ECO:0000256" key="1">
    <source>
        <dbReference type="SAM" id="MobiDB-lite"/>
    </source>
</evidence>
<feature type="region of interest" description="Disordered" evidence="1">
    <location>
        <begin position="68"/>
        <end position="143"/>
    </location>
</feature>
<evidence type="ECO:0000313" key="3">
    <source>
        <dbReference type="EMBL" id="CUO99694.1"/>
    </source>
</evidence>
<keyword evidence="2" id="KW-0472">Membrane</keyword>
<sequence length="186" mass="18836">MYASDGQFAMDASWVYATGAIADVVCESGSLTSAQFVTPAGGAFGTACVMDASGAVALRVVIEPAGALPPAGKTQPGTDEPAGGNPAGDTKPGSEGKHSDENKPSEDSAPTPDSSPKSDARPASASIKTPATKTTKKTKPTTTQAAALPKTGHGDWAVACLAFVFLGMLLVTIKVRALRWGPYVPM</sequence>
<gene>
    <name evidence="3" type="ORF">ERS852514_00759</name>
</gene>
<protein>
    <submittedName>
        <fullName evidence="3">Uncharacterized protein</fullName>
    </submittedName>
</protein>
<accession>A0A174JIY1</accession>
<feature type="transmembrane region" description="Helical" evidence="2">
    <location>
        <begin position="156"/>
        <end position="173"/>
    </location>
</feature>
<organism evidence="3 4">
    <name type="scientific">Collinsella aerofaciens</name>
    <dbReference type="NCBI Taxonomy" id="74426"/>
    <lineage>
        <taxon>Bacteria</taxon>
        <taxon>Bacillati</taxon>
        <taxon>Actinomycetota</taxon>
        <taxon>Coriobacteriia</taxon>
        <taxon>Coriobacteriales</taxon>
        <taxon>Coriobacteriaceae</taxon>
        <taxon>Collinsella</taxon>
    </lineage>
</organism>
<dbReference type="AlphaFoldDB" id="A0A174JIY1"/>
<keyword evidence="2" id="KW-1133">Transmembrane helix</keyword>